<feature type="signal peptide" evidence="2">
    <location>
        <begin position="1"/>
        <end position="21"/>
    </location>
</feature>
<dbReference type="Gene3D" id="3.30.70.2050">
    <property type="match status" value="1"/>
</dbReference>
<sequence>MKPASLAGYTLPLALSLLLTACGGSGDTELAAPQPITDGDSCHVCGMLIQELPGPKGQAYLNRDASARKFCSTTDLFAFLLQPENETRLSHAWVHDVGVTPWTTPSDDAFILASEAYYVVEHERRGAMGHTLAPFAEARLAEAFQETYGGRILTFEEIDLELLTELGRRDAVMQPGGHHGETGAGGHMHGH</sequence>
<keyword evidence="4" id="KW-1185">Reference proteome</keyword>
<reference evidence="3 4" key="1">
    <citation type="submission" date="2023-08" db="EMBL/GenBank/DDBJ databases">
        <title>Transcriptome Analysis of Halomonas alkalicola CICC 11012s to Identify the Genes Involved in Alkaline Tolerances.</title>
        <authorList>
            <person name="Zhai L."/>
        </authorList>
    </citation>
    <scope>NUCLEOTIDE SEQUENCE [LARGE SCALE GENOMIC DNA]</scope>
    <source>
        <strain evidence="3 4">CICC 11012s</strain>
    </source>
</reference>
<name>A0ABY9H1K1_9GAMM</name>
<evidence type="ECO:0000256" key="2">
    <source>
        <dbReference type="SAM" id="SignalP"/>
    </source>
</evidence>
<dbReference type="PANTHER" id="PTHR41247:SF1">
    <property type="entry name" value="HTH-TYPE TRANSCRIPTIONAL REPRESSOR YCNK"/>
    <property type="match status" value="1"/>
</dbReference>
<dbReference type="EMBL" id="CP131913">
    <property type="protein sequence ID" value="WLI72205.1"/>
    <property type="molecule type" value="Genomic_DNA"/>
</dbReference>
<feature type="chain" id="PRO_5045387616" evidence="2">
    <location>
        <begin position="22"/>
        <end position="191"/>
    </location>
</feature>
<dbReference type="Gene3D" id="3.30.70.2060">
    <property type="match status" value="1"/>
</dbReference>
<dbReference type="InterPro" id="IPR008719">
    <property type="entry name" value="N2O_reductase_NosL"/>
</dbReference>
<evidence type="ECO:0000256" key="1">
    <source>
        <dbReference type="SAM" id="MobiDB-lite"/>
    </source>
</evidence>
<accession>A0ABY9H1K1</accession>
<evidence type="ECO:0000313" key="3">
    <source>
        <dbReference type="EMBL" id="WLI72205.1"/>
    </source>
</evidence>
<dbReference type="SUPFAM" id="SSF160387">
    <property type="entry name" value="NosL/MerB-like"/>
    <property type="match status" value="1"/>
</dbReference>
<feature type="region of interest" description="Disordered" evidence="1">
    <location>
        <begin position="172"/>
        <end position="191"/>
    </location>
</feature>
<feature type="compositionally biased region" description="Gly residues" evidence="1">
    <location>
        <begin position="182"/>
        <end position="191"/>
    </location>
</feature>
<gene>
    <name evidence="3" type="ORF">B6N23_10375</name>
</gene>
<dbReference type="Proteomes" id="UP001235344">
    <property type="component" value="Chromosome"/>
</dbReference>
<organism evidence="3 4">
    <name type="scientific">Halomonas alkalicola</name>
    <dbReference type="NCBI Taxonomy" id="1930622"/>
    <lineage>
        <taxon>Bacteria</taxon>
        <taxon>Pseudomonadati</taxon>
        <taxon>Pseudomonadota</taxon>
        <taxon>Gammaproteobacteria</taxon>
        <taxon>Oceanospirillales</taxon>
        <taxon>Halomonadaceae</taxon>
        <taxon>Halomonas</taxon>
    </lineage>
</organism>
<keyword evidence="2" id="KW-0732">Signal</keyword>
<protein>
    <submittedName>
        <fullName evidence="3">Nitrous oxide reductase accessory protein NosL</fullName>
    </submittedName>
</protein>
<proteinExistence type="predicted"/>
<dbReference type="RefSeq" id="WP_305498534.1">
    <property type="nucleotide sequence ID" value="NZ_CP131913.1"/>
</dbReference>
<evidence type="ECO:0000313" key="4">
    <source>
        <dbReference type="Proteomes" id="UP001235344"/>
    </source>
</evidence>
<dbReference type="Pfam" id="PF05573">
    <property type="entry name" value="NosL"/>
    <property type="match status" value="1"/>
</dbReference>
<dbReference type="PROSITE" id="PS51257">
    <property type="entry name" value="PROKAR_LIPOPROTEIN"/>
    <property type="match status" value="1"/>
</dbReference>
<dbReference type="PANTHER" id="PTHR41247">
    <property type="entry name" value="HTH-TYPE TRANSCRIPTIONAL REPRESSOR YCNK"/>
    <property type="match status" value="1"/>
</dbReference>